<dbReference type="EMBL" id="CP014841">
    <property type="protein sequence ID" value="AND68678.1"/>
    <property type="molecule type" value="Genomic_DNA"/>
</dbReference>
<sequence length="45" mass="5241">MCRLDGRGYCMGCQRSMGEIARWGTMHDTERMYLMNVVLPTRKVS</sequence>
<evidence type="ECO:0000313" key="2">
    <source>
        <dbReference type="Proteomes" id="UP000077255"/>
    </source>
</evidence>
<keyword evidence="2" id="KW-1185">Reference proteome</keyword>
<dbReference type="STRING" id="445710.ATSB10_12240"/>
<proteinExistence type="predicted"/>
<gene>
    <name evidence="1" type="ORF">ATSB10_12240</name>
</gene>
<dbReference type="Pfam" id="PF06945">
    <property type="entry name" value="DUF1289"/>
    <property type="match status" value="1"/>
</dbReference>
<dbReference type="InterPro" id="IPR010710">
    <property type="entry name" value="DUF1289"/>
</dbReference>
<name>A0A160N0F8_9GAMM</name>
<dbReference type="AlphaFoldDB" id="A0A160N0F8"/>
<dbReference type="KEGG" id="dtx:ATSB10_12240"/>
<dbReference type="PATRIC" id="fig|445710.3.peg.1224"/>
<accession>A0A160N0F8</accession>
<organism evidence="1 2">
    <name type="scientific">Dyella thiooxydans</name>
    <dbReference type="NCBI Taxonomy" id="445710"/>
    <lineage>
        <taxon>Bacteria</taxon>
        <taxon>Pseudomonadati</taxon>
        <taxon>Pseudomonadota</taxon>
        <taxon>Gammaproteobacteria</taxon>
        <taxon>Lysobacterales</taxon>
        <taxon>Rhodanobacteraceae</taxon>
        <taxon>Dyella</taxon>
    </lineage>
</organism>
<evidence type="ECO:0008006" key="3">
    <source>
        <dbReference type="Google" id="ProtNLM"/>
    </source>
</evidence>
<protein>
    <recommendedName>
        <fullName evidence="3">Fe-S oxidoreductase</fullName>
    </recommendedName>
</protein>
<reference evidence="1 2" key="1">
    <citation type="submission" date="2016-02" db="EMBL/GenBank/DDBJ databases">
        <title>Complete genome sequencing and analysis of ATSB10, Dyella thiooxydans isolated from rhizosphere soil of sunflower (Helianthus annuus L.).</title>
        <authorList>
            <person name="Lee Y."/>
            <person name="Hwangbo K."/>
            <person name="Chung H."/>
            <person name="Yoo J."/>
            <person name="Kim K.Y."/>
            <person name="Sa T.M."/>
            <person name="Um Y."/>
            <person name="Madhaiyan M."/>
        </authorList>
    </citation>
    <scope>NUCLEOTIDE SEQUENCE [LARGE SCALE GENOMIC DNA]</scope>
    <source>
        <strain evidence="1 2">ATSB10</strain>
    </source>
</reference>
<evidence type="ECO:0000313" key="1">
    <source>
        <dbReference type="EMBL" id="AND68678.1"/>
    </source>
</evidence>
<dbReference type="Proteomes" id="UP000077255">
    <property type="component" value="Chromosome"/>
</dbReference>